<dbReference type="PRINTS" id="PR00419">
    <property type="entry name" value="ADXRDTASE"/>
</dbReference>
<proteinExistence type="predicted"/>
<dbReference type="Gene3D" id="3.50.50.60">
    <property type="entry name" value="FAD/NAD(P)-binding domain"/>
    <property type="match status" value="1"/>
</dbReference>
<evidence type="ECO:0000313" key="2">
    <source>
        <dbReference type="Proteomes" id="UP000183407"/>
    </source>
</evidence>
<dbReference type="RefSeq" id="WP_073370132.1">
    <property type="nucleotide sequence ID" value="NZ_FNTL01000004.1"/>
</dbReference>
<sequence>MTTAVVVGSGPNGLAAAVHLARHGVEVQVLEAADTIGGGTRSAELTVPGLLHDECSAFHPMGAGSPYLQTLDLERYGLTWKWADIDCAHPLDTGEAGLLHRSVHATAAGLGADGTRWQRMFGGLADGFDDLAADLMRPIANVPRHPLKLASFGPRALLPATATARWWRTEKGRALFGGVAAHAYYRLDRPATSAVGLMIVAAGHRYGWPVAEGGSQSITTALAAMLTDWGGKITTGTRVRSSGDLPPADVVLLDVAPSAAVDILGDRMPSRVAKAYRRFRHGPAAFKVDFAVEGGVPWTNPDCGLAGTVHLGGTFAEIADAERDVATGRMPERPFVLVGQQYLADPGRSKGDLHPLYAYAHVPHGYSGDATEAVVAQIERFAPGFRDRVVATVSSGPVRLAASNPNYVGGDIIGGANTETQVVLRPRIALDPYSTGVPGTYLCSASTPPGAGAHGMSGYNAAQSALRYLRRRGGDVL</sequence>
<name>A0A1H5DXK9_RHOJO</name>
<dbReference type="PANTHER" id="PTHR10668">
    <property type="entry name" value="PHYTOENE DEHYDROGENASE"/>
    <property type="match status" value="1"/>
</dbReference>
<dbReference type="Proteomes" id="UP000183407">
    <property type="component" value="Unassembled WGS sequence"/>
</dbReference>
<organism evidence="1 2">
    <name type="scientific">Rhodococcus jostii</name>
    <dbReference type="NCBI Taxonomy" id="132919"/>
    <lineage>
        <taxon>Bacteria</taxon>
        <taxon>Bacillati</taxon>
        <taxon>Actinomycetota</taxon>
        <taxon>Actinomycetes</taxon>
        <taxon>Mycobacteriales</taxon>
        <taxon>Nocardiaceae</taxon>
        <taxon>Rhodococcus</taxon>
    </lineage>
</organism>
<evidence type="ECO:0000313" key="1">
    <source>
        <dbReference type="EMBL" id="SED83611.1"/>
    </source>
</evidence>
<protein>
    <submittedName>
        <fullName evidence="1">Phytoene dehydrogenase-related protein</fullName>
    </submittedName>
</protein>
<dbReference type="SUPFAM" id="SSF51905">
    <property type="entry name" value="FAD/NAD(P)-binding domain"/>
    <property type="match status" value="1"/>
</dbReference>
<reference evidence="2" key="1">
    <citation type="submission" date="2016-10" db="EMBL/GenBank/DDBJ databases">
        <authorList>
            <person name="Varghese N."/>
        </authorList>
    </citation>
    <scope>NUCLEOTIDE SEQUENCE [LARGE SCALE GENOMIC DNA]</scope>
    <source>
        <strain evidence="2">DSM 44719</strain>
    </source>
</reference>
<dbReference type="OrthoDB" id="833207at2"/>
<dbReference type="Pfam" id="PF13450">
    <property type="entry name" value="NAD_binding_8"/>
    <property type="match status" value="1"/>
</dbReference>
<accession>A0A1H5DXK9</accession>
<dbReference type="InterPro" id="IPR036188">
    <property type="entry name" value="FAD/NAD-bd_sf"/>
</dbReference>
<dbReference type="PANTHER" id="PTHR10668:SF105">
    <property type="entry name" value="DEHYDROGENASE-RELATED"/>
    <property type="match status" value="1"/>
</dbReference>
<dbReference type="AlphaFoldDB" id="A0A1H5DXK9"/>
<dbReference type="EMBL" id="FNTL01000004">
    <property type="protein sequence ID" value="SED83611.1"/>
    <property type="molecule type" value="Genomic_DNA"/>
</dbReference>
<gene>
    <name evidence="1" type="ORF">SAMN04490220_5726</name>
</gene>